<accession>A0A1G8P7B2</accession>
<dbReference type="AlphaFoldDB" id="A0A1G8P7B2"/>
<organism evidence="1 2">
    <name type="scientific">Paraburkholderia phenazinium</name>
    <dbReference type="NCBI Taxonomy" id="60549"/>
    <lineage>
        <taxon>Bacteria</taxon>
        <taxon>Pseudomonadati</taxon>
        <taxon>Pseudomonadota</taxon>
        <taxon>Betaproteobacteria</taxon>
        <taxon>Burkholderiales</taxon>
        <taxon>Burkholderiaceae</taxon>
        <taxon>Paraburkholderia</taxon>
    </lineage>
</organism>
<dbReference type="Proteomes" id="UP000199706">
    <property type="component" value="Unassembled WGS sequence"/>
</dbReference>
<dbReference type="GO" id="GO:0016740">
    <property type="term" value="F:transferase activity"/>
    <property type="evidence" value="ECO:0007669"/>
    <property type="project" value="UniProtKB-KW"/>
</dbReference>
<feature type="non-terminal residue" evidence="1">
    <location>
        <position position="1"/>
    </location>
</feature>
<gene>
    <name evidence="1" type="ORF">SAMN05216466_1421</name>
</gene>
<name>A0A1G8P7B2_9BURK</name>
<reference evidence="1 2" key="1">
    <citation type="submission" date="2016-10" db="EMBL/GenBank/DDBJ databases">
        <authorList>
            <person name="de Groot N.N."/>
        </authorList>
    </citation>
    <scope>NUCLEOTIDE SEQUENCE [LARGE SCALE GENOMIC DNA]</scope>
    <source>
        <strain evidence="1 2">LMG 2247</strain>
    </source>
</reference>
<evidence type="ECO:0000313" key="1">
    <source>
        <dbReference type="EMBL" id="SDI88342.1"/>
    </source>
</evidence>
<sequence>YPHLSREEIYHHVESFYKRFYFRPSKIWEIVREMLMSWDMMKRRLREGVEFFRFLRAHEA</sequence>
<protein>
    <submittedName>
        <fullName evidence="1">Ceramide glucosyltransferase</fullName>
    </submittedName>
</protein>
<proteinExistence type="predicted"/>
<keyword evidence="1" id="KW-0808">Transferase</keyword>
<evidence type="ECO:0000313" key="2">
    <source>
        <dbReference type="Proteomes" id="UP000199706"/>
    </source>
</evidence>
<dbReference type="EMBL" id="FNCJ01000042">
    <property type="protein sequence ID" value="SDI88342.1"/>
    <property type="molecule type" value="Genomic_DNA"/>
</dbReference>